<dbReference type="Proteomes" id="UP000190198">
    <property type="component" value="Unassembled WGS sequence"/>
</dbReference>
<proteinExistence type="predicted"/>
<organism evidence="2 3">
    <name type="scientific">Solemya elarraichensis gill symbiont</name>
    <dbReference type="NCBI Taxonomy" id="1918949"/>
    <lineage>
        <taxon>Bacteria</taxon>
        <taxon>Pseudomonadati</taxon>
        <taxon>Pseudomonadota</taxon>
        <taxon>Gammaproteobacteria</taxon>
        <taxon>sulfur-oxidizing symbionts</taxon>
    </lineage>
</organism>
<name>A0A1T2L1T3_9GAMM</name>
<dbReference type="OrthoDB" id="9808013at2"/>
<evidence type="ECO:0000256" key="1">
    <source>
        <dbReference type="ARBA" id="ARBA00022801"/>
    </source>
</evidence>
<comment type="caution">
    <text evidence="2">The sequence shown here is derived from an EMBL/GenBank/DDBJ whole genome shotgun (WGS) entry which is preliminary data.</text>
</comment>
<dbReference type="AlphaFoldDB" id="A0A1T2L1T3"/>
<dbReference type="PANTHER" id="PTHR31377:SF0">
    <property type="entry name" value="AGMATINE DEIMINASE-RELATED"/>
    <property type="match status" value="1"/>
</dbReference>
<evidence type="ECO:0008006" key="4">
    <source>
        <dbReference type="Google" id="ProtNLM"/>
    </source>
</evidence>
<sequence length="210" mass="22834">MHSSALVLEGGALETNGEGTMLATRSSVISESRNAGLDEEQVETLLNEQLGLSHFHWIECSGLAGDDTDGHIDTLARFTEEETIIYATVERSHPDFNAMQSLGEQLGSLRQPNGEAYRLIGLPPPPRRESVIDGRLLAATYANFLFINDAVLVPVYNHANDGLAVEMLQQATSRQVIPIECNALIEQNGSLHCATMQLAQGTINFEGTDQ</sequence>
<dbReference type="PANTHER" id="PTHR31377">
    <property type="entry name" value="AGMATINE DEIMINASE-RELATED"/>
    <property type="match status" value="1"/>
</dbReference>
<evidence type="ECO:0000313" key="2">
    <source>
        <dbReference type="EMBL" id="OOZ39055.1"/>
    </source>
</evidence>
<accession>A0A1T2L1T3</accession>
<dbReference type="GO" id="GO:0047632">
    <property type="term" value="F:agmatine deiminase activity"/>
    <property type="evidence" value="ECO:0007669"/>
    <property type="project" value="TreeGrafter"/>
</dbReference>
<dbReference type="GO" id="GO:0004668">
    <property type="term" value="F:protein-arginine deiminase activity"/>
    <property type="evidence" value="ECO:0007669"/>
    <property type="project" value="InterPro"/>
</dbReference>
<dbReference type="Gene3D" id="3.75.10.10">
    <property type="entry name" value="L-arginine/glycine Amidinotransferase, Chain A"/>
    <property type="match status" value="1"/>
</dbReference>
<gene>
    <name evidence="2" type="ORF">BOW52_07725</name>
</gene>
<dbReference type="GO" id="GO:0009446">
    <property type="term" value="P:putrescine biosynthetic process"/>
    <property type="evidence" value="ECO:0007669"/>
    <property type="project" value="InterPro"/>
</dbReference>
<dbReference type="InterPro" id="IPR007466">
    <property type="entry name" value="Peptidyl-Arg-deiminase_porph"/>
</dbReference>
<dbReference type="EMBL" id="MPRK01000143">
    <property type="protein sequence ID" value="OOZ39055.1"/>
    <property type="molecule type" value="Genomic_DNA"/>
</dbReference>
<reference evidence="2 3" key="1">
    <citation type="submission" date="2016-11" db="EMBL/GenBank/DDBJ databases">
        <title>Mixed transmission modes and dynamic genome evolution in an obligate animal-bacterial symbiosis.</title>
        <authorList>
            <person name="Russell S.L."/>
            <person name="Corbett-Detig R.B."/>
            <person name="Cavanaugh C.M."/>
        </authorList>
    </citation>
    <scope>NUCLEOTIDE SEQUENCE [LARGE SCALE GENOMIC DNA]</scope>
    <source>
        <strain evidence="2">Sp-SM6</strain>
    </source>
</reference>
<protein>
    <recommendedName>
        <fullName evidence="4">Agmatine deiminase</fullName>
    </recommendedName>
</protein>
<evidence type="ECO:0000313" key="3">
    <source>
        <dbReference type="Proteomes" id="UP000190198"/>
    </source>
</evidence>
<keyword evidence="1" id="KW-0378">Hydrolase</keyword>
<dbReference type="SUPFAM" id="SSF55909">
    <property type="entry name" value="Pentein"/>
    <property type="match status" value="1"/>
</dbReference>
<dbReference type="Pfam" id="PF04371">
    <property type="entry name" value="PAD_porph"/>
    <property type="match status" value="1"/>
</dbReference>
<dbReference type="RefSeq" id="WP_078477175.1">
    <property type="nucleotide sequence ID" value="NZ_MPRK01000143.1"/>
</dbReference>
<keyword evidence="3" id="KW-1185">Reference proteome</keyword>